<comment type="function">
    <text evidence="16">Catalyzes the third of the four reactions of the long-chain fatty acids elongation cycle. This endoplasmic reticulum-bound enzymatic process, allows the addition of two carbons to the chain of long- and very long-chain fatty acids/VLCFAs per cycle. This enzyme catalyzes the dehydration of the 3-hydroxyacyl-CoA intermediate into trans-2,3-enoyl-CoA, within each cycle of fatty acid elongation. Thereby, it participates to the production of VLCFAs of different chain lengths that are involved in multiple biological processes as precursors of membrane lipids and lipid mediators.</text>
</comment>
<keyword evidence="9 16" id="KW-1133">Transmembrane helix</keyword>
<feature type="transmembrane region" description="Helical" evidence="16">
    <location>
        <begin position="261"/>
        <end position="280"/>
    </location>
</feature>
<comment type="pathway">
    <text evidence="2 16">Lipid metabolism; fatty acid biosynthesis.</text>
</comment>
<evidence type="ECO:0000256" key="5">
    <source>
        <dbReference type="ARBA" id="ARBA00022516"/>
    </source>
</evidence>
<comment type="similarity">
    <text evidence="3 16">Belongs to the very long-chain fatty acids dehydratase HACD family.</text>
</comment>
<proteinExistence type="inferred from homology"/>
<evidence type="ECO:0000256" key="6">
    <source>
        <dbReference type="ARBA" id="ARBA00022692"/>
    </source>
</evidence>
<dbReference type="OrthoDB" id="2157530at2759"/>
<organism evidence="18 19">
    <name type="scientific">Nematostella vectensis</name>
    <name type="common">Starlet sea anemone</name>
    <dbReference type="NCBI Taxonomy" id="45351"/>
    <lineage>
        <taxon>Eukaryota</taxon>
        <taxon>Metazoa</taxon>
        <taxon>Cnidaria</taxon>
        <taxon>Anthozoa</taxon>
        <taxon>Hexacorallia</taxon>
        <taxon>Actiniaria</taxon>
        <taxon>Edwardsiidae</taxon>
        <taxon>Nematostella</taxon>
    </lineage>
</organism>
<evidence type="ECO:0000256" key="12">
    <source>
        <dbReference type="ARBA" id="ARBA00023136"/>
    </source>
</evidence>
<feature type="transmembrane region" description="Helical" evidence="16">
    <location>
        <begin position="164"/>
        <end position="186"/>
    </location>
</feature>
<dbReference type="OMA" id="SYLVMSH"/>
<keyword evidence="5 16" id="KW-0444">Lipid biosynthesis</keyword>
<protein>
    <recommendedName>
        <fullName evidence="4 16">Very-long-chain (3R)-3-hydroxyacyl-CoA dehydratase</fullName>
        <ecNumber evidence="4 16">4.2.1.134</ecNumber>
    </recommendedName>
</protein>
<evidence type="ECO:0000256" key="7">
    <source>
        <dbReference type="ARBA" id="ARBA00022824"/>
    </source>
</evidence>
<dbReference type="Pfam" id="PF04387">
    <property type="entry name" value="PTPLA"/>
    <property type="match status" value="1"/>
</dbReference>
<dbReference type="PANTHER" id="PTHR11035:SF35">
    <property type="entry name" value="VERY-LONG-CHAIN (3R)-3-HYDROXYACYL-COA DEHYDRATASE"/>
    <property type="match status" value="1"/>
</dbReference>
<keyword evidence="11 16" id="KW-0443">Lipid metabolism</keyword>
<feature type="transmembrane region" description="Helical" evidence="16">
    <location>
        <begin position="292"/>
        <end position="314"/>
    </location>
</feature>
<sequence>MAAKLKPIVRWAQTKERLYLTLELSDVQYPSIDLTESRLLFKGYGHGAKGEDNYELEVNFLEPINPGESSHKVMERYVEFSIAKQKGREFFWQRLVDSEKRPNWLKINFDRWKNEDDTEDEKQEAEEEQKRQISNIIVEQRLKRDYDMHGDRVKQDVVRFLKKFYLVTYNGIQFILFLYIVAKIISRFIMEGKDSLAGNYDAVSDIIASCQLAAFLEVLNPAIGIVKTGVFAPFAQVFGRNLVLFMVVVPHPTLHADPVVSALFFTWSVIEIIRYPFYIVQIIGIPFEPLIWLRYTAWIPLYPVGMITEVILIWKALPLLDQTQRFSIILPNAFNFSFSFAMFLRFYLIFMIYGKEIHSA</sequence>
<keyword evidence="8 16" id="KW-0276">Fatty acid metabolism</keyword>
<dbReference type="AlphaFoldDB" id="A7SV55"/>
<keyword evidence="6 16" id="KW-0812">Transmembrane</keyword>
<dbReference type="eggNOG" id="KOG3187">
    <property type="taxonomic scope" value="Eukaryota"/>
</dbReference>
<comment type="subcellular location">
    <subcellularLocation>
        <location evidence="1 16">Endoplasmic reticulum membrane</location>
        <topology evidence="1 16">Multi-pass membrane protein</topology>
    </subcellularLocation>
</comment>
<evidence type="ECO:0000256" key="9">
    <source>
        <dbReference type="ARBA" id="ARBA00022989"/>
    </source>
</evidence>
<gene>
    <name evidence="18" type="ORF">NEMVEDRAFT_v1g174728</name>
</gene>
<dbReference type="GO" id="GO:0005789">
    <property type="term" value="C:endoplasmic reticulum membrane"/>
    <property type="evidence" value="ECO:0000318"/>
    <property type="project" value="GO_Central"/>
</dbReference>
<dbReference type="PANTHER" id="PTHR11035">
    <property type="entry name" value="VERY-LONG-CHAIN (3R)-3-HYDROXYACYL-COA DEHYDRATASE"/>
    <property type="match status" value="1"/>
</dbReference>
<evidence type="ECO:0000256" key="4">
    <source>
        <dbReference type="ARBA" id="ARBA00013122"/>
    </source>
</evidence>
<dbReference type="EMBL" id="DS469826">
    <property type="protein sequence ID" value="EDO32410.1"/>
    <property type="molecule type" value="Genomic_DNA"/>
</dbReference>
<dbReference type="InParanoid" id="A7SV55"/>
<evidence type="ECO:0000259" key="17">
    <source>
        <dbReference type="PROSITE" id="PS51203"/>
    </source>
</evidence>
<dbReference type="UniPathway" id="UPA00094"/>
<keyword evidence="12 16" id="KW-0472">Membrane</keyword>
<evidence type="ECO:0000256" key="13">
    <source>
        <dbReference type="ARBA" id="ARBA00023160"/>
    </source>
</evidence>
<evidence type="ECO:0000256" key="14">
    <source>
        <dbReference type="ARBA" id="ARBA00023239"/>
    </source>
</evidence>
<feature type="transmembrane region" description="Helical" evidence="16">
    <location>
        <begin position="334"/>
        <end position="354"/>
    </location>
</feature>
<dbReference type="Pfam" id="PF04969">
    <property type="entry name" value="CS"/>
    <property type="match status" value="1"/>
</dbReference>
<dbReference type="GO" id="GO:0102158">
    <property type="term" value="F:very-long-chain (3R)-3-hydroxyacyl-CoA dehydratase activity"/>
    <property type="evidence" value="ECO:0007669"/>
    <property type="project" value="UniProtKB-EC"/>
</dbReference>
<keyword evidence="13 16" id="KW-0275">Fatty acid biosynthesis</keyword>
<feature type="domain" description="CS" evidence="17">
    <location>
        <begin position="4"/>
        <end position="96"/>
    </location>
</feature>
<keyword evidence="19" id="KW-1185">Reference proteome</keyword>
<dbReference type="InterPro" id="IPR007482">
    <property type="entry name" value="Tyr_Pase-like_PTPLA"/>
</dbReference>
<evidence type="ECO:0000313" key="18">
    <source>
        <dbReference type="EMBL" id="EDO32410.1"/>
    </source>
</evidence>
<evidence type="ECO:0000256" key="3">
    <source>
        <dbReference type="ARBA" id="ARBA00007811"/>
    </source>
</evidence>
<evidence type="ECO:0000256" key="1">
    <source>
        <dbReference type="ARBA" id="ARBA00004477"/>
    </source>
</evidence>
<evidence type="ECO:0000256" key="16">
    <source>
        <dbReference type="RuleBase" id="RU363109"/>
    </source>
</evidence>
<keyword evidence="7 16" id="KW-0256">Endoplasmic reticulum</keyword>
<reference evidence="18 19" key="1">
    <citation type="journal article" date="2007" name="Science">
        <title>Sea anemone genome reveals ancestral eumetazoan gene repertoire and genomic organization.</title>
        <authorList>
            <person name="Putnam N.H."/>
            <person name="Srivastava M."/>
            <person name="Hellsten U."/>
            <person name="Dirks B."/>
            <person name="Chapman J."/>
            <person name="Salamov A."/>
            <person name="Terry A."/>
            <person name="Shapiro H."/>
            <person name="Lindquist E."/>
            <person name="Kapitonov V.V."/>
            <person name="Jurka J."/>
            <person name="Genikhovich G."/>
            <person name="Grigoriev I.V."/>
            <person name="Lucas S.M."/>
            <person name="Steele R.E."/>
            <person name="Finnerty J.R."/>
            <person name="Technau U."/>
            <person name="Martindale M.Q."/>
            <person name="Rokhsar D.S."/>
        </authorList>
    </citation>
    <scope>NUCLEOTIDE SEQUENCE [LARGE SCALE GENOMIC DNA]</scope>
    <source>
        <strain evidence="19">CH2 X CH6</strain>
    </source>
</reference>
<keyword evidence="14 16" id="KW-0456">Lyase</keyword>
<dbReference type="CDD" id="cd06465">
    <property type="entry name" value="p23_hB-ind1_like"/>
    <property type="match status" value="1"/>
</dbReference>
<dbReference type="EC" id="4.2.1.134" evidence="4 16"/>
<dbReference type="GO" id="GO:0018812">
    <property type="term" value="F:3-hydroxyacyl-CoA dehydratase activity"/>
    <property type="evidence" value="ECO:0000318"/>
    <property type="project" value="GO_Central"/>
</dbReference>
<accession>A7SV55</accession>
<evidence type="ECO:0000256" key="2">
    <source>
        <dbReference type="ARBA" id="ARBA00005194"/>
    </source>
</evidence>
<dbReference type="InterPro" id="IPR007052">
    <property type="entry name" value="CS_dom"/>
</dbReference>
<dbReference type="GO" id="GO:0030497">
    <property type="term" value="P:fatty acid elongation"/>
    <property type="evidence" value="ECO:0000318"/>
    <property type="project" value="GO_Central"/>
</dbReference>
<dbReference type="PhylomeDB" id="A7SV55"/>
<dbReference type="SUPFAM" id="SSF49764">
    <property type="entry name" value="HSP20-like chaperones"/>
    <property type="match status" value="1"/>
</dbReference>
<dbReference type="GO" id="GO:0042761">
    <property type="term" value="P:very long-chain fatty acid biosynthetic process"/>
    <property type="evidence" value="ECO:0000318"/>
    <property type="project" value="GO_Central"/>
</dbReference>
<name>A7SV55_NEMVE</name>
<evidence type="ECO:0000256" key="8">
    <source>
        <dbReference type="ARBA" id="ARBA00022832"/>
    </source>
</evidence>
<evidence type="ECO:0000256" key="15">
    <source>
        <dbReference type="ARBA" id="ARBA00025733"/>
    </source>
</evidence>
<dbReference type="FunFam" id="2.60.40.790:FF:000013">
    <property type="entry name" value="Very-long-chain (3R)-3-hydroxyacyl-CoA dehydratase"/>
    <property type="match status" value="1"/>
</dbReference>
<dbReference type="KEGG" id="nve:5503430"/>
<comment type="similarity">
    <text evidence="15">Belongs to the p23/wos2 family.</text>
</comment>
<dbReference type="GO" id="GO:0030148">
    <property type="term" value="P:sphingolipid biosynthetic process"/>
    <property type="evidence" value="ECO:0000318"/>
    <property type="project" value="GO_Central"/>
</dbReference>
<dbReference type="InterPro" id="IPR008978">
    <property type="entry name" value="HSP20-like_chaperone"/>
</dbReference>
<evidence type="ECO:0000256" key="10">
    <source>
        <dbReference type="ARBA" id="ARBA00023054"/>
    </source>
</evidence>
<evidence type="ECO:0000256" key="11">
    <source>
        <dbReference type="ARBA" id="ARBA00023098"/>
    </source>
</evidence>
<dbReference type="Gene3D" id="2.60.40.790">
    <property type="match status" value="1"/>
</dbReference>
<comment type="caution">
    <text evidence="16">Lacks conserved residue(s) required for the propagation of feature annotation.</text>
</comment>
<keyword evidence="10" id="KW-0175">Coiled coil</keyword>
<evidence type="ECO:0000313" key="19">
    <source>
        <dbReference type="Proteomes" id="UP000001593"/>
    </source>
</evidence>
<dbReference type="PROSITE" id="PS51203">
    <property type="entry name" value="CS"/>
    <property type="match status" value="1"/>
</dbReference>
<dbReference type="HOGENOM" id="CLU_046712_0_0_1"/>
<comment type="catalytic activity">
    <reaction evidence="16">
        <text>a very-long-chain (3R)-3-hydroxyacyl-CoA = a very-long-chain (2E)-enoyl-CoA + H2O</text>
        <dbReference type="Rhea" id="RHEA:45812"/>
        <dbReference type="ChEBI" id="CHEBI:15377"/>
        <dbReference type="ChEBI" id="CHEBI:83728"/>
        <dbReference type="ChEBI" id="CHEBI:85440"/>
        <dbReference type="EC" id="4.2.1.134"/>
    </reaction>
</comment>
<dbReference type="FunCoup" id="A7SV55">
    <property type="interactions" value="236"/>
</dbReference>
<dbReference type="Proteomes" id="UP000001593">
    <property type="component" value="Unassembled WGS sequence"/>
</dbReference>
<dbReference type="STRING" id="45351.A7SV55"/>